<sequence length="276" mass="28078">MRSSSIPSVLPALLLAAPLVSTHPSADSVVGSLFARADDGYENTVCQPPVKEGSNGPIPPCSSLENIEYQCAPNGTSSLALEAHKQCMCGGSFFTEWPFCQQCLYVHGLRSERDVKRYLEVLSSASSILCGAPTPTEVFAKIFTSVDYEVPEPTDGATVSSDQAVSKTDISYYMTTTISQGPGKITGSALSATATDAPLAPQTTNTGGDDGGDDDAKTTTSTTRGPSTITTSSSANGSSGTAAAETSSKPNSAAGVKAGIAGVVGVAAAMAVAMML</sequence>
<organism evidence="3 4">
    <name type="scientific">Neurospora tetraspora</name>
    <dbReference type="NCBI Taxonomy" id="94610"/>
    <lineage>
        <taxon>Eukaryota</taxon>
        <taxon>Fungi</taxon>
        <taxon>Dikarya</taxon>
        <taxon>Ascomycota</taxon>
        <taxon>Pezizomycotina</taxon>
        <taxon>Sordariomycetes</taxon>
        <taxon>Sordariomycetidae</taxon>
        <taxon>Sordariales</taxon>
        <taxon>Sordariaceae</taxon>
        <taxon>Neurospora</taxon>
    </lineage>
</organism>
<feature type="compositionally biased region" description="Low complexity" evidence="1">
    <location>
        <begin position="218"/>
        <end position="253"/>
    </location>
</feature>
<accession>A0AAE0JLK5</accession>
<dbReference type="Proteomes" id="UP001278500">
    <property type="component" value="Unassembled WGS sequence"/>
</dbReference>
<feature type="chain" id="PRO_5041950692" evidence="2">
    <location>
        <begin position="23"/>
        <end position="276"/>
    </location>
</feature>
<comment type="caution">
    <text evidence="3">The sequence shown here is derived from an EMBL/GenBank/DDBJ whole genome shotgun (WGS) entry which is preliminary data.</text>
</comment>
<gene>
    <name evidence="3" type="ORF">B0H65DRAFT_123016</name>
</gene>
<proteinExistence type="predicted"/>
<evidence type="ECO:0000256" key="1">
    <source>
        <dbReference type="SAM" id="MobiDB-lite"/>
    </source>
</evidence>
<evidence type="ECO:0000256" key="2">
    <source>
        <dbReference type="SAM" id="SignalP"/>
    </source>
</evidence>
<keyword evidence="2" id="KW-0732">Signal</keyword>
<evidence type="ECO:0000313" key="3">
    <source>
        <dbReference type="EMBL" id="KAK3351471.1"/>
    </source>
</evidence>
<protein>
    <submittedName>
        <fullName evidence="3">Uncharacterized protein</fullName>
    </submittedName>
</protein>
<keyword evidence="4" id="KW-1185">Reference proteome</keyword>
<evidence type="ECO:0000313" key="4">
    <source>
        <dbReference type="Proteomes" id="UP001278500"/>
    </source>
</evidence>
<name>A0AAE0JLK5_9PEZI</name>
<dbReference type="AlphaFoldDB" id="A0AAE0JLK5"/>
<dbReference type="EMBL" id="JAUEPP010000002">
    <property type="protein sequence ID" value="KAK3351471.1"/>
    <property type="molecule type" value="Genomic_DNA"/>
</dbReference>
<reference evidence="3" key="2">
    <citation type="submission" date="2023-06" db="EMBL/GenBank/DDBJ databases">
        <authorList>
            <consortium name="Lawrence Berkeley National Laboratory"/>
            <person name="Haridas S."/>
            <person name="Hensen N."/>
            <person name="Bonometti L."/>
            <person name="Westerberg I."/>
            <person name="Brannstrom I.O."/>
            <person name="Guillou S."/>
            <person name="Cros-Aarteil S."/>
            <person name="Calhoun S."/>
            <person name="Kuo A."/>
            <person name="Mondo S."/>
            <person name="Pangilinan J."/>
            <person name="Riley R."/>
            <person name="Labutti K."/>
            <person name="Andreopoulos B."/>
            <person name="Lipzen A."/>
            <person name="Chen C."/>
            <person name="Yanf M."/>
            <person name="Daum C."/>
            <person name="Ng V."/>
            <person name="Clum A."/>
            <person name="Steindorff A."/>
            <person name="Ohm R."/>
            <person name="Martin F."/>
            <person name="Silar P."/>
            <person name="Natvig D."/>
            <person name="Lalanne C."/>
            <person name="Gautier V."/>
            <person name="Ament-Velasquez S.L."/>
            <person name="Kruys A."/>
            <person name="Hutchinson M.I."/>
            <person name="Powell A.J."/>
            <person name="Barry K."/>
            <person name="Miller A.N."/>
            <person name="Grigoriev I.V."/>
            <person name="Debuchy R."/>
            <person name="Gladieux P."/>
            <person name="Thoren M.H."/>
            <person name="Johannesson H."/>
        </authorList>
    </citation>
    <scope>NUCLEOTIDE SEQUENCE</scope>
    <source>
        <strain evidence="3">CBS 560.94</strain>
    </source>
</reference>
<dbReference type="GeneID" id="87857853"/>
<dbReference type="RefSeq" id="XP_062684766.1">
    <property type="nucleotide sequence ID" value="XM_062820699.1"/>
</dbReference>
<feature type="region of interest" description="Disordered" evidence="1">
    <location>
        <begin position="194"/>
        <end position="253"/>
    </location>
</feature>
<reference evidence="3" key="1">
    <citation type="journal article" date="2023" name="Mol. Phylogenet. Evol.">
        <title>Genome-scale phylogeny and comparative genomics of the fungal order Sordariales.</title>
        <authorList>
            <person name="Hensen N."/>
            <person name="Bonometti L."/>
            <person name="Westerberg I."/>
            <person name="Brannstrom I.O."/>
            <person name="Guillou S."/>
            <person name="Cros-Aarteil S."/>
            <person name="Calhoun S."/>
            <person name="Haridas S."/>
            <person name="Kuo A."/>
            <person name="Mondo S."/>
            <person name="Pangilinan J."/>
            <person name="Riley R."/>
            <person name="LaButti K."/>
            <person name="Andreopoulos B."/>
            <person name="Lipzen A."/>
            <person name="Chen C."/>
            <person name="Yan M."/>
            <person name="Daum C."/>
            <person name="Ng V."/>
            <person name="Clum A."/>
            <person name="Steindorff A."/>
            <person name="Ohm R.A."/>
            <person name="Martin F."/>
            <person name="Silar P."/>
            <person name="Natvig D.O."/>
            <person name="Lalanne C."/>
            <person name="Gautier V."/>
            <person name="Ament-Velasquez S.L."/>
            <person name="Kruys A."/>
            <person name="Hutchinson M.I."/>
            <person name="Powell A.J."/>
            <person name="Barry K."/>
            <person name="Miller A.N."/>
            <person name="Grigoriev I.V."/>
            <person name="Debuchy R."/>
            <person name="Gladieux P."/>
            <person name="Hiltunen Thoren M."/>
            <person name="Johannesson H."/>
        </authorList>
    </citation>
    <scope>NUCLEOTIDE SEQUENCE</scope>
    <source>
        <strain evidence="3">CBS 560.94</strain>
    </source>
</reference>
<feature type="signal peptide" evidence="2">
    <location>
        <begin position="1"/>
        <end position="22"/>
    </location>
</feature>